<dbReference type="Proteomes" id="UP000265520">
    <property type="component" value="Unassembled WGS sequence"/>
</dbReference>
<dbReference type="EMBL" id="LXQA010244405">
    <property type="protein sequence ID" value="MCI37418.1"/>
    <property type="molecule type" value="Genomic_DNA"/>
</dbReference>
<comment type="caution">
    <text evidence="1">The sequence shown here is derived from an EMBL/GenBank/DDBJ whole genome shotgun (WGS) entry which is preliminary data.</text>
</comment>
<reference evidence="1 2" key="1">
    <citation type="journal article" date="2018" name="Front. Plant Sci.">
        <title>Red Clover (Trifolium pratense) and Zigzag Clover (T. medium) - A Picture of Genomic Similarities and Differences.</title>
        <authorList>
            <person name="Dluhosova J."/>
            <person name="Istvanek J."/>
            <person name="Nedelnik J."/>
            <person name="Repkova J."/>
        </authorList>
    </citation>
    <scope>NUCLEOTIDE SEQUENCE [LARGE SCALE GENOMIC DNA]</scope>
    <source>
        <strain evidence="2">cv. 10/8</strain>
        <tissue evidence="1">Leaf</tissue>
    </source>
</reference>
<accession>A0A392RLD2</accession>
<sequence>MNNLAGLQVMKIDGLPNLQSIAKDGLPINLVQLSLGSVGGILWNTTWERLTCLSLL</sequence>
<organism evidence="1 2">
    <name type="scientific">Trifolium medium</name>
    <dbReference type="NCBI Taxonomy" id="97028"/>
    <lineage>
        <taxon>Eukaryota</taxon>
        <taxon>Viridiplantae</taxon>
        <taxon>Streptophyta</taxon>
        <taxon>Embryophyta</taxon>
        <taxon>Tracheophyta</taxon>
        <taxon>Spermatophyta</taxon>
        <taxon>Magnoliopsida</taxon>
        <taxon>eudicotyledons</taxon>
        <taxon>Gunneridae</taxon>
        <taxon>Pentapetalae</taxon>
        <taxon>rosids</taxon>
        <taxon>fabids</taxon>
        <taxon>Fabales</taxon>
        <taxon>Fabaceae</taxon>
        <taxon>Papilionoideae</taxon>
        <taxon>50 kb inversion clade</taxon>
        <taxon>NPAAA clade</taxon>
        <taxon>Hologalegina</taxon>
        <taxon>IRL clade</taxon>
        <taxon>Trifolieae</taxon>
        <taxon>Trifolium</taxon>
    </lineage>
</organism>
<evidence type="ECO:0000313" key="1">
    <source>
        <dbReference type="EMBL" id="MCI37418.1"/>
    </source>
</evidence>
<evidence type="ECO:0000313" key="2">
    <source>
        <dbReference type="Proteomes" id="UP000265520"/>
    </source>
</evidence>
<dbReference type="AlphaFoldDB" id="A0A392RLD2"/>
<protein>
    <submittedName>
        <fullName evidence="1">CC-NBS-LRR resistance protein</fullName>
    </submittedName>
</protein>
<keyword evidence="2" id="KW-1185">Reference proteome</keyword>
<name>A0A392RLD2_9FABA</name>
<proteinExistence type="predicted"/>
<feature type="non-terminal residue" evidence="1">
    <location>
        <position position="56"/>
    </location>
</feature>